<evidence type="ECO:0000256" key="1">
    <source>
        <dbReference type="ARBA" id="ARBA00010515"/>
    </source>
</evidence>
<proteinExistence type="inferred from homology"/>
<evidence type="ECO:0000313" key="5">
    <source>
        <dbReference type="EMBL" id="ORA19106.1"/>
    </source>
</evidence>
<dbReference type="AlphaFoldDB" id="A0A1W9ZNK5"/>
<dbReference type="SUPFAM" id="SSF53474">
    <property type="entry name" value="alpha/beta-Hydrolases"/>
    <property type="match status" value="1"/>
</dbReference>
<dbReference type="Gene3D" id="3.40.50.1820">
    <property type="entry name" value="alpha/beta hydrolase"/>
    <property type="match status" value="1"/>
</dbReference>
<dbReference type="PANTHER" id="PTHR48081:SF30">
    <property type="entry name" value="ACETYL-HYDROLASE LIPR-RELATED"/>
    <property type="match status" value="1"/>
</dbReference>
<accession>A0A1W9ZNK5</accession>
<dbReference type="GO" id="GO:0004806">
    <property type="term" value="F:triacylglycerol lipase activity"/>
    <property type="evidence" value="ECO:0007669"/>
    <property type="project" value="TreeGrafter"/>
</dbReference>
<protein>
    <submittedName>
        <fullName evidence="5">Esterase</fullName>
    </submittedName>
</protein>
<name>A0A1W9ZNK5_MYCAN</name>
<evidence type="ECO:0000256" key="3">
    <source>
        <dbReference type="PROSITE-ProRule" id="PRU10038"/>
    </source>
</evidence>
<comment type="similarity">
    <text evidence="1">Belongs to the 'GDXG' lipolytic enzyme family.</text>
</comment>
<dbReference type="PANTHER" id="PTHR48081">
    <property type="entry name" value="AB HYDROLASE SUPERFAMILY PROTEIN C4A8.06C"/>
    <property type="match status" value="1"/>
</dbReference>
<dbReference type="PROSITE" id="PS01174">
    <property type="entry name" value="LIPASE_GDXG_SER"/>
    <property type="match status" value="1"/>
</dbReference>
<dbReference type="InterPro" id="IPR033140">
    <property type="entry name" value="Lipase_GDXG_put_SER_AS"/>
</dbReference>
<sequence>MTAFTYTSSAAAEVACPSGISLTHALEACGPVSSEGDFVEIVETGPSIAGQLVALTSRMALRPLVAMVGHFPRLPLPWSLLDVACGLLPVGRGAERTPISLPNTTAEMVCATGVSSAEGDQRAVLYLHGGAFLACGTNTHRRIAIALSAFAGAPVLVVNYRKIPKHSIGMAVDDCHDAYQWLRAHGYEPDQIVVAGDSAGGYLALTLAQRLRDSGERPAALVAISPLLQLAKGPKQSHPNIETDAVFPAKAFDALEEWVTEAATKRRTDGRREEVYEPLDQIESGLPPMLVHVSGSEVLLCDAQLAASKLAAAGIRTEVRVWPGQVHVFQLAAPLVPEATRSLRQIGQYIRRATSA</sequence>
<dbReference type="OrthoDB" id="128186at2"/>
<dbReference type="RefSeq" id="WP_083114461.1">
    <property type="nucleotide sequence ID" value="NZ_JACKTS010000058.1"/>
</dbReference>
<organism evidence="5 6">
    <name type="scientific">Mycobacterium angelicum</name>
    <dbReference type="NCBI Taxonomy" id="470074"/>
    <lineage>
        <taxon>Bacteria</taxon>
        <taxon>Bacillati</taxon>
        <taxon>Actinomycetota</taxon>
        <taxon>Actinomycetes</taxon>
        <taxon>Mycobacteriales</taxon>
        <taxon>Mycobacteriaceae</taxon>
        <taxon>Mycobacterium</taxon>
    </lineage>
</organism>
<reference evidence="5 6" key="1">
    <citation type="submission" date="2017-02" db="EMBL/GenBank/DDBJ databases">
        <title>The new phylogeny of genus Mycobacterium.</title>
        <authorList>
            <person name="Tortoli E."/>
            <person name="Trovato A."/>
            <person name="Cirillo D.M."/>
        </authorList>
    </citation>
    <scope>NUCLEOTIDE SEQUENCE [LARGE SCALE GENOMIC DNA]</scope>
    <source>
        <strain evidence="5 6">DSM 45057</strain>
    </source>
</reference>
<evidence type="ECO:0000256" key="2">
    <source>
        <dbReference type="ARBA" id="ARBA00022801"/>
    </source>
</evidence>
<dbReference type="EMBL" id="MVHE01000032">
    <property type="protein sequence ID" value="ORA19106.1"/>
    <property type="molecule type" value="Genomic_DNA"/>
</dbReference>
<keyword evidence="6" id="KW-1185">Reference proteome</keyword>
<dbReference type="InterPro" id="IPR013094">
    <property type="entry name" value="AB_hydrolase_3"/>
</dbReference>
<dbReference type="InterPro" id="IPR050300">
    <property type="entry name" value="GDXG_lipolytic_enzyme"/>
</dbReference>
<keyword evidence="2" id="KW-0378">Hydrolase</keyword>
<dbReference type="InterPro" id="IPR029058">
    <property type="entry name" value="AB_hydrolase_fold"/>
</dbReference>
<dbReference type="Proteomes" id="UP000192284">
    <property type="component" value="Unassembled WGS sequence"/>
</dbReference>
<feature type="domain" description="Alpha/beta hydrolase fold-3" evidence="4">
    <location>
        <begin position="124"/>
        <end position="330"/>
    </location>
</feature>
<feature type="active site" evidence="3">
    <location>
        <position position="198"/>
    </location>
</feature>
<evidence type="ECO:0000259" key="4">
    <source>
        <dbReference type="Pfam" id="PF07859"/>
    </source>
</evidence>
<evidence type="ECO:0000313" key="6">
    <source>
        <dbReference type="Proteomes" id="UP000192284"/>
    </source>
</evidence>
<gene>
    <name evidence="5" type="ORF">BST12_17900</name>
</gene>
<comment type="caution">
    <text evidence="5">The sequence shown here is derived from an EMBL/GenBank/DDBJ whole genome shotgun (WGS) entry which is preliminary data.</text>
</comment>
<dbReference type="Pfam" id="PF07859">
    <property type="entry name" value="Abhydrolase_3"/>
    <property type="match status" value="1"/>
</dbReference>